<evidence type="ECO:0000256" key="1">
    <source>
        <dbReference type="SAM" id="Phobius"/>
    </source>
</evidence>
<dbReference type="AlphaFoldDB" id="A0A9D4A3V1"/>
<keyword evidence="1" id="KW-0812">Transmembrane</keyword>
<reference evidence="2 3" key="1">
    <citation type="journal article" date="2021" name="Plant Biotechnol. J.">
        <title>Multi-omics assisted identification of the key and species-specific regulatory components of drought-tolerant mechanisms in Gossypium stocksii.</title>
        <authorList>
            <person name="Yu D."/>
            <person name="Ke L."/>
            <person name="Zhang D."/>
            <person name="Wu Y."/>
            <person name="Sun Y."/>
            <person name="Mei J."/>
            <person name="Sun J."/>
            <person name="Sun Y."/>
        </authorList>
    </citation>
    <scope>NUCLEOTIDE SEQUENCE [LARGE SCALE GENOMIC DNA]</scope>
    <source>
        <strain evidence="3">cv. E1</strain>
        <tissue evidence="2">Leaf</tissue>
    </source>
</reference>
<dbReference type="OrthoDB" id="10370425at2759"/>
<organism evidence="2 3">
    <name type="scientific">Gossypium stocksii</name>
    <dbReference type="NCBI Taxonomy" id="47602"/>
    <lineage>
        <taxon>Eukaryota</taxon>
        <taxon>Viridiplantae</taxon>
        <taxon>Streptophyta</taxon>
        <taxon>Embryophyta</taxon>
        <taxon>Tracheophyta</taxon>
        <taxon>Spermatophyta</taxon>
        <taxon>Magnoliopsida</taxon>
        <taxon>eudicotyledons</taxon>
        <taxon>Gunneridae</taxon>
        <taxon>Pentapetalae</taxon>
        <taxon>rosids</taxon>
        <taxon>malvids</taxon>
        <taxon>Malvales</taxon>
        <taxon>Malvaceae</taxon>
        <taxon>Malvoideae</taxon>
        <taxon>Gossypium</taxon>
    </lineage>
</organism>
<keyword evidence="3" id="KW-1185">Reference proteome</keyword>
<dbReference type="Proteomes" id="UP000828251">
    <property type="component" value="Unassembled WGS sequence"/>
</dbReference>
<dbReference type="EMBL" id="JAIQCV010000006">
    <property type="protein sequence ID" value="KAH1089962.1"/>
    <property type="molecule type" value="Genomic_DNA"/>
</dbReference>
<accession>A0A9D4A3V1</accession>
<comment type="caution">
    <text evidence="2">The sequence shown here is derived from an EMBL/GenBank/DDBJ whole genome shotgun (WGS) entry which is preliminary data.</text>
</comment>
<evidence type="ECO:0000313" key="2">
    <source>
        <dbReference type="EMBL" id="KAH1089962.1"/>
    </source>
</evidence>
<feature type="transmembrane region" description="Helical" evidence="1">
    <location>
        <begin position="12"/>
        <end position="35"/>
    </location>
</feature>
<keyword evidence="1" id="KW-1133">Transmembrane helix</keyword>
<evidence type="ECO:0000313" key="3">
    <source>
        <dbReference type="Proteomes" id="UP000828251"/>
    </source>
</evidence>
<sequence length="169" mass="19404">MYASQLRPWLPFCYSLCTRSGGLCVVFVLVLSGMLGERRIRRLIFFLNKADTEQLWMEDAPHCISHQLFGLWKRASEVFSFPKDLLSLMEVSGNITDIQFIKRRLKKSNAVDGSKVELDWVNGRITGLVKGRFLISDRGKVGVDLGLELVKVRKLEFKRGKKIDIRRAD</sequence>
<name>A0A9D4A3V1_9ROSI</name>
<protein>
    <submittedName>
        <fullName evidence="2">Uncharacterized protein</fullName>
    </submittedName>
</protein>
<gene>
    <name evidence="2" type="ORF">J1N35_017219</name>
</gene>
<keyword evidence="1" id="KW-0472">Membrane</keyword>
<proteinExistence type="predicted"/>